<dbReference type="Pfam" id="PF03793">
    <property type="entry name" value="PASTA"/>
    <property type="match status" value="2"/>
</dbReference>
<comment type="subcellular location">
    <subcellularLocation>
        <location evidence="1">Membrane</location>
    </subcellularLocation>
</comment>
<dbReference type="SUPFAM" id="SSF56519">
    <property type="entry name" value="Penicillin binding protein dimerisation domain"/>
    <property type="match status" value="1"/>
</dbReference>
<evidence type="ECO:0000256" key="3">
    <source>
        <dbReference type="ARBA" id="ARBA00023136"/>
    </source>
</evidence>
<comment type="similarity">
    <text evidence="2">Belongs to the transpeptidase family.</text>
</comment>
<dbReference type="PANTHER" id="PTHR30627:SF1">
    <property type="entry name" value="PEPTIDOGLYCAN D,D-TRANSPEPTIDASE FTSI"/>
    <property type="match status" value="1"/>
</dbReference>
<organism evidence="6 7">
    <name type="scientific">Sporolituus thermophilus DSM 23256</name>
    <dbReference type="NCBI Taxonomy" id="1123285"/>
    <lineage>
        <taxon>Bacteria</taxon>
        <taxon>Bacillati</taxon>
        <taxon>Bacillota</taxon>
        <taxon>Negativicutes</taxon>
        <taxon>Selenomonadales</taxon>
        <taxon>Sporomusaceae</taxon>
        <taxon>Sporolituus</taxon>
    </lineage>
</organism>
<feature type="domain" description="PASTA" evidence="5">
    <location>
        <begin position="573"/>
        <end position="633"/>
    </location>
</feature>
<accession>A0A1G7I4P0</accession>
<dbReference type="InterPro" id="IPR001460">
    <property type="entry name" value="PCN-bd_Tpept"/>
</dbReference>
<dbReference type="GO" id="GO:0005886">
    <property type="term" value="C:plasma membrane"/>
    <property type="evidence" value="ECO:0007669"/>
    <property type="project" value="TreeGrafter"/>
</dbReference>
<dbReference type="GO" id="GO:0008658">
    <property type="term" value="F:penicillin binding"/>
    <property type="evidence" value="ECO:0007669"/>
    <property type="project" value="InterPro"/>
</dbReference>
<dbReference type="CDD" id="cd06576">
    <property type="entry name" value="PASTA_Pbp2x-like_1"/>
    <property type="match status" value="1"/>
</dbReference>
<dbReference type="Gene3D" id="3.30.450.330">
    <property type="match status" value="1"/>
</dbReference>
<dbReference type="Gene3D" id="3.30.10.20">
    <property type="match status" value="2"/>
</dbReference>
<feature type="transmembrane region" description="Helical" evidence="4">
    <location>
        <begin position="14"/>
        <end position="34"/>
    </location>
</feature>
<dbReference type="EMBL" id="FNBU01000002">
    <property type="protein sequence ID" value="SDF07299.1"/>
    <property type="molecule type" value="Genomic_DNA"/>
</dbReference>
<name>A0A1G7I4P0_9FIRM</name>
<dbReference type="PROSITE" id="PS51178">
    <property type="entry name" value="PASTA"/>
    <property type="match status" value="2"/>
</dbReference>
<dbReference type="InterPro" id="IPR005543">
    <property type="entry name" value="PASTA_dom"/>
</dbReference>
<dbReference type="Pfam" id="PF03717">
    <property type="entry name" value="PBP_dimer"/>
    <property type="match status" value="1"/>
</dbReference>
<dbReference type="NCBIfam" id="TIGR02214">
    <property type="entry name" value="spoVD_pbp"/>
    <property type="match status" value="1"/>
</dbReference>
<dbReference type="SMART" id="SM00740">
    <property type="entry name" value="PASTA"/>
    <property type="match status" value="2"/>
</dbReference>
<dbReference type="STRING" id="1123285.SAMN05660235_00324"/>
<dbReference type="InterPro" id="IPR050515">
    <property type="entry name" value="Beta-lactam/transpept"/>
</dbReference>
<gene>
    <name evidence="6" type="ORF">SAMN05660235_00324</name>
</gene>
<dbReference type="InterPro" id="IPR036138">
    <property type="entry name" value="PBP_dimer_sf"/>
</dbReference>
<proteinExistence type="inferred from homology"/>
<dbReference type="Pfam" id="PF00905">
    <property type="entry name" value="Transpeptidase"/>
    <property type="match status" value="1"/>
</dbReference>
<keyword evidence="3 4" id="KW-0472">Membrane</keyword>
<evidence type="ECO:0000256" key="2">
    <source>
        <dbReference type="ARBA" id="ARBA00007171"/>
    </source>
</evidence>
<keyword evidence="4" id="KW-0812">Transmembrane</keyword>
<evidence type="ECO:0000313" key="7">
    <source>
        <dbReference type="Proteomes" id="UP000243333"/>
    </source>
</evidence>
<dbReference type="Gene3D" id="3.40.710.10">
    <property type="entry name" value="DD-peptidase/beta-lactamase superfamily"/>
    <property type="match status" value="1"/>
</dbReference>
<dbReference type="SUPFAM" id="SSF54184">
    <property type="entry name" value="Penicillin-binding protein 2x (pbp-2x), c-terminal domain"/>
    <property type="match status" value="2"/>
</dbReference>
<dbReference type="GO" id="GO:0071555">
    <property type="term" value="P:cell wall organization"/>
    <property type="evidence" value="ECO:0007669"/>
    <property type="project" value="TreeGrafter"/>
</dbReference>
<evidence type="ECO:0000313" key="6">
    <source>
        <dbReference type="EMBL" id="SDF07299.1"/>
    </source>
</evidence>
<keyword evidence="4" id="KW-1133">Transmembrane helix</keyword>
<sequence>MAPTSSHVTVRKRVAILFLCATVIMAGLVCRLAYLQFYKSAWLAENAVDQRVRDIPVEAKRGIIFDRNGRELAVSISTESVYAIPAEIRDPEETAAKLAAILALDANNLAAKLKKRQAFMWVKRKIDANTAKAVKMLNLPGIGLTQESQRYYPHDNVAAHILGFTGIDSQGLDGVELTFDNYLRGRPGSIVVEYDARGREIPQATHRFVPPTDGHNIYLTIDIVIQQIVERELERVVKDTQAKAATIIIMKPDTGEILALANRPDYNPNRFAEYSPKLWRNVAVSNAYEPGSTFKIITSAAAMSEKVVRLEDRFFDPGSVEVQGRHIRCWKHGGHGSQSFTQVVENSCNVGFVNIGLRLGSEAFYDYIEEFGFGRLTGIDLPGEAKGILIDKTKVKPINIATMAIGQSIAVTPIQLLTAVSAVANDGQFNRPQIVREVRDKSGQIIRGFQVDVISRVMEASVARELKGILEKVVEEGTGRNAYIEGFRIAGKTGTAQKVGGGGYLPDKYVASFIGFAPADHPQVAMLVIIDEPVGLYYGGQIAAPVFAAVMKDVLPYLKVAPQASASGGAESKEAHIVVPSVINLPIADAIQALQKAGLASRIEEAGERIADQIPKPGSRVPKNSTILLYTQTPRYIEGEVTVPDCTGKSLIEATNLLAELGLSIKPNGYGTKALRQDPAPGSKVVVGSVVTIYFE</sequence>
<dbReference type="PANTHER" id="PTHR30627">
    <property type="entry name" value="PEPTIDOGLYCAN D,D-TRANSPEPTIDASE"/>
    <property type="match status" value="1"/>
</dbReference>
<dbReference type="Proteomes" id="UP000243333">
    <property type="component" value="Unassembled WGS sequence"/>
</dbReference>
<dbReference type="InterPro" id="IPR012338">
    <property type="entry name" value="Beta-lactam/transpept-like"/>
</dbReference>
<evidence type="ECO:0000256" key="1">
    <source>
        <dbReference type="ARBA" id="ARBA00004370"/>
    </source>
</evidence>
<evidence type="ECO:0000259" key="5">
    <source>
        <dbReference type="PROSITE" id="PS51178"/>
    </source>
</evidence>
<dbReference type="InterPro" id="IPR011927">
    <property type="entry name" value="SpoVD_pbp"/>
</dbReference>
<protein>
    <submittedName>
        <fullName evidence="6">Stage V sporulation protein D (Sporulation-specific penicillin-binding protein)</fullName>
    </submittedName>
</protein>
<keyword evidence="7" id="KW-1185">Reference proteome</keyword>
<reference evidence="7" key="1">
    <citation type="submission" date="2016-10" db="EMBL/GenBank/DDBJ databases">
        <authorList>
            <person name="Varghese N."/>
            <person name="Submissions S."/>
        </authorList>
    </citation>
    <scope>NUCLEOTIDE SEQUENCE [LARGE SCALE GENOMIC DNA]</scope>
    <source>
        <strain evidence="7">DSM 23256</strain>
    </source>
</reference>
<evidence type="ECO:0000256" key="4">
    <source>
        <dbReference type="SAM" id="Phobius"/>
    </source>
</evidence>
<dbReference type="Gene3D" id="3.90.1310.10">
    <property type="entry name" value="Penicillin-binding protein 2a (Domain 2)"/>
    <property type="match status" value="1"/>
</dbReference>
<dbReference type="SUPFAM" id="SSF56601">
    <property type="entry name" value="beta-lactamase/transpeptidase-like"/>
    <property type="match status" value="1"/>
</dbReference>
<feature type="domain" description="PASTA" evidence="5">
    <location>
        <begin position="639"/>
        <end position="696"/>
    </location>
</feature>
<dbReference type="AlphaFoldDB" id="A0A1G7I4P0"/>
<dbReference type="InterPro" id="IPR005311">
    <property type="entry name" value="PBP_dimer"/>
</dbReference>